<reference evidence="1" key="1">
    <citation type="submission" date="2023-06" db="EMBL/GenBank/DDBJ databases">
        <authorList>
            <person name="Kurt Z."/>
        </authorList>
    </citation>
    <scope>NUCLEOTIDE SEQUENCE</scope>
</reference>
<accession>A0AA86Q1T3</accession>
<protein>
    <submittedName>
        <fullName evidence="2">Hypothetical_protein</fullName>
    </submittedName>
</protein>
<dbReference type="EMBL" id="CAXDID020000167">
    <property type="protein sequence ID" value="CAL6046189.1"/>
    <property type="molecule type" value="Genomic_DNA"/>
</dbReference>
<comment type="caution">
    <text evidence="1">The sequence shown here is derived from an EMBL/GenBank/DDBJ whole genome shotgun (WGS) entry which is preliminary data.</text>
</comment>
<dbReference type="EMBL" id="CATOUU010000718">
    <property type="protein sequence ID" value="CAI9943744.1"/>
    <property type="molecule type" value="Genomic_DNA"/>
</dbReference>
<evidence type="ECO:0000313" key="3">
    <source>
        <dbReference type="Proteomes" id="UP001642409"/>
    </source>
</evidence>
<gene>
    <name evidence="1" type="ORF">HINF_LOCUS31389</name>
    <name evidence="2" type="ORF">HINF_LOCUS41606</name>
</gene>
<name>A0AA86Q1T3_9EUKA</name>
<sequence>MTGLTYPYVKQTGLTMKLGLFFLNLQYKNIAKIVSITAMLSPTPSAILNVLSGASEGKLIAEMQQLSSIYTHSAGQLQCDQCTHTTQTQLRPRNTKLDNLSSIYHSNTYPKFLYTTNPTQSQQNTTIPTDIFHY</sequence>
<reference evidence="2 3" key="2">
    <citation type="submission" date="2024-07" db="EMBL/GenBank/DDBJ databases">
        <authorList>
            <person name="Akdeniz Z."/>
        </authorList>
    </citation>
    <scope>NUCLEOTIDE SEQUENCE [LARGE SCALE GENOMIC DNA]</scope>
</reference>
<keyword evidence="3" id="KW-1185">Reference proteome</keyword>
<dbReference type="AlphaFoldDB" id="A0AA86Q1T3"/>
<dbReference type="Proteomes" id="UP001642409">
    <property type="component" value="Unassembled WGS sequence"/>
</dbReference>
<proteinExistence type="predicted"/>
<organism evidence="1">
    <name type="scientific">Hexamita inflata</name>
    <dbReference type="NCBI Taxonomy" id="28002"/>
    <lineage>
        <taxon>Eukaryota</taxon>
        <taxon>Metamonada</taxon>
        <taxon>Diplomonadida</taxon>
        <taxon>Hexamitidae</taxon>
        <taxon>Hexamitinae</taxon>
        <taxon>Hexamita</taxon>
    </lineage>
</organism>
<evidence type="ECO:0000313" key="1">
    <source>
        <dbReference type="EMBL" id="CAI9943744.1"/>
    </source>
</evidence>
<evidence type="ECO:0000313" key="2">
    <source>
        <dbReference type="EMBL" id="CAL6046189.1"/>
    </source>
</evidence>